<dbReference type="Proteomes" id="UP000826616">
    <property type="component" value="Plasmid pAT1"/>
</dbReference>
<evidence type="ECO:0000313" key="2">
    <source>
        <dbReference type="Proteomes" id="UP000826616"/>
    </source>
</evidence>
<keyword evidence="1" id="KW-0614">Plasmid</keyword>
<geneLocation type="plasmid" evidence="1 2">
    <name>pAT1</name>
</geneLocation>
<dbReference type="EMBL" id="CP080765">
    <property type="protein sequence ID" value="QYY44793.1"/>
    <property type="molecule type" value="Genomic_DNA"/>
</dbReference>
<evidence type="ECO:0008006" key="3">
    <source>
        <dbReference type="Google" id="ProtNLM"/>
    </source>
</evidence>
<proteinExistence type="predicted"/>
<accession>A0ABX8YG47</accession>
<evidence type="ECO:0000313" key="1">
    <source>
        <dbReference type="EMBL" id="QYY44793.1"/>
    </source>
</evidence>
<dbReference type="RefSeq" id="WP_220561227.1">
    <property type="nucleotide sequence ID" value="NZ_CP080765.1"/>
</dbReference>
<organism evidence="1 2">
    <name type="scientific">Aneurinibacillus thermoaerophilus</name>
    <dbReference type="NCBI Taxonomy" id="143495"/>
    <lineage>
        <taxon>Bacteria</taxon>
        <taxon>Bacillati</taxon>
        <taxon>Bacillota</taxon>
        <taxon>Bacilli</taxon>
        <taxon>Bacillales</taxon>
        <taxon>Paenibacillaceae</taxon>
        <taxon>Aneurinibacillus group</taxon>
        <taxon>Aneurinibacillus</taxon>
    </lineage>
</organism>
<protein>
    <recommendedName>
        <fullName evidence="3">Tail fiber protein</fullName>
    </recommendedName>
</protein>
<gene>
    <name evidence="1" type="ORF">K3F53_18840</name>
</gene>
<keyword evidence="2" id="KW-1185">Reference proteome</keyword>
<reference evidence="1 2" key="1">
    <citation type="submission" date="2021-08" db="EMBL/GenBank/DDBJ databases">
        <title>Complete genome sequence of the strain Aneurinibacillus thermoaerophilus CCM 8960.</title>
        <authorList>
            <person name="Musilova J."/>
            <person name="Kourilova X."/>
            <person name="Pernicova I."/>
            <person name="Bezdicek M."/>
            <person name="Lengerova M."/>
            <person name="Obruca S."/>
            <person name="Sedlar K."/>
        </authorList>
    </citation>
    <scope>NUCLEOTIDE SEQUENCE [LARGE SCALE GENOMIC DNA]</scope>
    <source>
        <strain evidence="1 2">CCM 8960</strain>
        <plasmid evidence="1 2">pAT1</plasmid>
    </source>
</reference>
<sequence>MTYKKQSWLDEIPDLTKPILDPKTGKQKTDPQTGRPLYELVQEGTRITADRLNHMEDGITEAHLLVENLAKEWGGNFVASPNGTAGLQFSHDGLTVSWTAGIAYVNGRRFEVPAGSMELNPTQGQYIYLDTDGTMKKTTSQATAEAGLLLWYFATDASQVITSTDKRKIITPDTYAKKEEVVMKEPGKGLSTNDYSDTEKGKVASHETRLQKIEEEMGEGTPFQTTLLPGLNIVTVPRDTPFNVLNLTGRTLVNLNGRKGREATSNTLTVDSAKRYLIINEGGTSVTVNGTSRPTPYKVTGVTSLNLSWASGEKVAVYDITGDTTIDSLTNAQINAKYPYVDDVKGVRNPYIIRYGKNLLPPFTEWSGQPYFVVNSPYSATLNRTGTGQNLFTDITAIPSTAYAISYSADSLGTVEVQLYKQDGTLLSGGVSPTTNRNITFNTTADTAKIRVIFNTDGGVNASVKFENPMLNIGDTPLPFEPQNNDYQFFDVTLHSNTDGSVRDELFFRDGKPYKLKRFEELVLDGSLNWSLLGSGTGYKTLITDTILPGHKMDTITSDHTGIKYDGKILINTGTSGVVDAITVYPNGHANYKKIAIQVGTSDSGWGESYTPTAAEIQAYFYGWKMHDGTGAPYNGTGTKTWTEIPKIHAGQTSGTTTLPTSKIGQTYASAWNPSDTFVWTPYSLLYQLAEEIEVPVSSEGEISLHEGDNLLEVGTGVVRREIANPKSDGGSIAIGIDSTKYAPFAGTETRYRIEKVFDVYKNDQADHTWAKNAYDVASYGKVASKNVPANFDSSAAYSITYIVENKHAYTAPLIDIQGEYRTKLAGVVAENSQDIADLATRLSVVETQYARKQQGQWIVPVLLNGYTNVYQSGYYKDDMGIVRLKGRLGIGITSNSTIIFYLPVGYRPSLPLFMRTPSGDIYIGTDGGVRIYNYASNPSAANVVLIDGISFRAEQ</sequence>
<dbReference type="GeneID" id="97143441"/>
<name>A0ABX8YG47_ANETH</name>